<gene>
    <name evidence="6" type="ORF">INT76_04320</name>
</gene>
<feature type="binding site" evidence="5">
    <location>
        <begin position="148"/>
        <end position="155"/>
    </location>
    <ligand>
        <name>ADP</name>
        <dbReference type="ChEBI" id="CHEBI:456216"/>
    </ligand>
</feature>
<evidence type="ECO:0000256" key="4">
    <source>
        <dbReference type="ARBA" id="ARBA00022777"/>
    </source>
</evidence>
<evidence type="ECO:0000313" key="6">
    <source>
        <dbReference type="EMBL" id="QUE55113.1"/>
    </source>
</evidence>
<organism evidence="6 7">
    <name type="scientific">Streptococcus oriscaviae</name>
    <dbReference type="NCBI Taxonomy" id="2781599"/>
    <lineage>
        <taxon>Bacteria</taxon>
        <taxon>Bacillati</taxon>
        <taxon>Bacillota</taxon>
        <taxon>Bacilli</taxon>
        <taxon>Lactobacillales</taxon>
        <taxon>Streptococcaceae</taxon>
        <taxon>Streptococcus</taxon>
    </lineage>
</organism>
<name>A0ABX7YNR2_9STRE</name>
<keyword evidence="4 5" id="KW-0418">Kinase</keyword>
<dbReference type="EC" id="2.7.4.27" evidence="5"/>
<evidence type="ECO:0000256" key="2">
    <source>
        <dbReference type="ARBA" id="ARBA00022679"/>
    </source>
</evidence>
<dbReference type="EMBL" id="CP073084">
    <property type="protein sequence ID" value="QUE55113.1"/>
    <property type="molecule type" value="Genomic_DNA"/>
</dbReference>
<reference evidence="6 7" key="1">
    <citation type="submission" date="2021-04" db="EMBL/GenBank/DDBJ databases">
        <title>Complete genome sequence of a novel Streptococcus species.</title>
        <authorList>
            <person name="Teng J.L.L."/>
        </authorList>
    </citation>
    <scope>NUCLEOTIDE SEQUENCE [LARGE SCALE GENOMIC DNA]</scope>
    <source>
        <strain evidence="6 7">HKU75</strain>
    </source>
</reference>
<dbReference type="NCBIfam" id="NF003742">
    <property type="entry name" value="PRK05339.1"/>
    <property type="match status" value="1"/>
</dbReference>
<keyword evidence="2 5" id="KW-0808">Transferase</keyword>
<keyword evidence="1 5" id="KW-0723">Serine/threonine-protein kinase</keyword>
<accession>A0ABX7YNR2</accession>
<dbReference type="PANTHER" id="PTHR31756:SF3">
    <property type="entry name" value="PYRUVATE, PHOSPHATE DIKINASE REGULATORY PROTEIN 1, CHLOROPLASTIC"/>
    <property type="match status" value="1"/>
</dbReference>
<comment type="catalytic activity">
    <reaction evidence="5">
        <text>N(tele)-phospho-L-histidyl/L-threonyl-[pyruvate, phosphate dikinase] + ADP = N(tele)-phospho-L-histidyl/O-phospho-L-threonyl-[pyruvate, phosphate dikinase] + AMP + H(+)</text>
        <dbReference type="Rhea" id="RHEA:43692"/>
        <dbReference type="Rhea" id="RHEA-COMP:10650"/>
        <dbReference type="Rhea" id="RHEA-COMP:10651"/>
        <dbReference type="ChEBI" id="CHEBI:15378"/>
        <dbReference type="ChEBI" id="CHEBI:30013"/>
        <dbReference type="ChEBI" id="CHEBI:61977"/>
        <dbReference type="ChEBI" id="CHEBI:83586"/>
        <dbReference type="ChEBI" id="CHEBI:456215"/>
        <dbReference type="ChEBI" id="CHEBI:456216"/>
        <dbReference type="EC" id="2.7.11.32"/>
    </reaction>
</comment>
<comment type="similarity">
    <text evidence="5">Belongs to the pyruvate, phosphate/water dikinase regulatory protein family. PDRP subfamily.</text>
</comment>
<dbReference type="InterPro" id="IPR026565">
    <property type="entry name" value="PPDK_reg"/>
</dbReference>
<evidence type="ECO:0000256" key="1">
    <source>
        <dbReference type="ARBA" id="ARBA00022527"/>
    </source>
</evidence>
<dbReference type="InterPro" id="IPR005177">
    <property type="entry name" value="Kinase-pyrophosphorylase"/>
</dbReference>
<dbReference type="Pfam" id="PF03618">
    <property type="entry name" value="Kinase-PPPase"/>
    <property type="match status" value="1"/>
</dbReference>
<keyword evidence="7" id="KW-1185">Reference proteome</keyword>
<comment type="catalytic activity">
    <reaction evidence="5">
        <text>N(tele)-phospho-L-histidyl/O-phospho-L-threonyl-[pyruvate, phosphate dikinase] + phosphate + H(+) = N(tele)-phospho-L-histidyl/L-threonyl-[pyruvate, phosphate dikinase] + diphosphate</text>
        <dbReference type="Rhea" id="RHEA:43696"/>
        <dbReference type="Rhea" id="RHEA-COMP:10650"/>
        <dbReference type="Rhea" id="RHEA-COMP:10651"/>
        <dbReference type="ChEBI" id="CHEBI:15378"/>
        <dbReference type="ChEBI" id="CHEBI:30013"/>
        <dbReference type="ChEBI" id="CHEBI:33019"/>
        <dbReference type="ChEBI" id="CHEBI:43474"/>
        <dbReference type="ChEBI" id="CHEBI:61977"/>
        <dbReference type="ChEBI" id="CHEBI:83586"/>
        <dbReference type="EC" id="2.7.4.27"/>
    </reaction>
</comment>
<comment type="function">
    <text evidence="5">Bifunctional serine/threonine kinase and phosphorylase involved in the regulation of the pyruvate, phosphate dikinase (PPDK) by catalyzing its phosphorylation/dephosphorylation.</text>
</comment>
<sequence length="273" mass="30914">MIIYIISDSLGNTAKEVIRAALAQFEGQAVTYSVLRYPFINSPSELDGIYQQMPDSQCLVIQTLVNPELAAYSRQLAEEKGVQLFDILTDMIASLAAHFELAPKSQPGLLRKVDQAYFNRIHAIEFTIKYDDGKDVRGLFEADVVLIGVSRTSKTPLSMYLANQQLKVMNLPLILGSPIPQELFQLDRRKIFGLTTSLDHLNRIREERLKSLGMYQDNTYTNQEQILEELNYAHSIMNRLGCPIIDIENKAIEETAELIMERMKQSGLTVVNL</sequence>
<evidence type="ECO:0000256" key="3">
    <source>
        <dbReference type="ARBA" id="ARBA00022741"/>
    </source>
</evidence>
<keyword evidence="3 5" id="KW-0547">Nucleotide-binding</keyword>
<dbReference type="HAMAP" id="MF_00921">
    <property type="entry name" value="PDRP"/>
    <property type="match status" value="1"/>
</dbReference>
<proteinExistence type="inferred from homology"/>
<dbReference type="GO" id="GO:0016301">
    <property type="term" value="F:kinase activity"/>
    <property type="evidence" value="ECO:0007669"/>
    <property type="project" value="UniProtKB-KW"/>
</dbReference>
<dbReference type="RefSeq" id="WP_212572566.1">
    <property type="nucleotide sequence ID" value="NZ_CP073084.1"/>
</dbReference>
<dbReference type="Proteomes" id="UP000677616">
    <property type="component" value="Chromosome"/>
</dbReference>
<protein>
    <recommendedName>
        <fullName evidence="5">Putative pyruvate, phosphate dikinase regulatory protein</fullName>
        <shortName evidence="5">PPDK regulatory protein</shortName>
        <ecNumber evidence="5">2.7.11.32</ecNumber>
        <ecNumber evidence="5">2.7.4.27</ecNumber>
    </recommendedName>
</protein>
<evidence type="ECO:0000256" key="5">
    <source>
        <dbReference type="HAMAP-Rule" id="MF_00921"/>
    </source>
</evidence>
<evidence type="ECO:0000313" key="7">
    <source>
        <dbReference type="Proteomes" id="UP000677616"/>
    </source>
</evidence>
<dbReference type="EC" id="2.7.11.32" evidence="5"/>
<dbReference type="PANTHER" id="PTHR31756">
    <property type="entry name" value="PYRUVATE, PHOSPHATE DIKINASE REGULATORY PROTEIN 1, CHLOROPLASTIC"/>
    <property type="match status" value="1"/>
</dbReference>